<reference evidence="1" key="1">
    <citation type="submission" date="2021-01" db="EMBL/GenBank/DDBJ databases">
        <authorList>
            <person name="Corre E."/>
            <person name="Pelletier E."/>
            <person name="Niang G."/>
            <person name="Scheremetjew M."/>
            <person name="Finn R."/>
            <person name="Kale V."/>
            <person name="Holt S."/>
            <person name="Cochrane G."/>
            <person name="Meng A."/>
            <person name="Brown T."/>
            <person name="Cohen L."/>
        </authorList>
    </citation>
    <scope>NUCLEOTIDE SEQUENCE</scope>
    <source>
        <strain evidence="1">SPMC142</strain>
    </source>
</reference>
<gene>
    <name evidence="1" type="ORF">SACU0126_LOCUS35357</name>
</gene>
<evidence type="ECO:0000313" key="1">
    <source>
        <dbReference type="EMBL" id="CAE0603590.1"/>
    </source>
</evidence>
<proteinExistence type="predicted"/>
<protein>
    <submittedName>
        <fullName evidence="1">Uncharacterized protein</fullName>
    </submittedName>
</protein>
<organism evidence="1">
    <name type="scientific">Strombidinopsis acuminata</name>
    <dbReference type="NCBI Taxonomy" id="141414"/>
    <lineage>
        <taxon>Eukaryota</taxon>
        <taxon>Sar</taxon>
        <taxon>Alveolata</taxon>
        <taxon>Ciliophora</taxon>
        <taxon>Intramacronucleata</taxon>
        <taxon>Spirotrichea</taxon>
        <taxon>Choreotrichia</taxon>
        <taxon>Choreotrichida</taxon>
        <taxon>Strombidinopsidae</taxon>
        <taxon>Strombidinopsis</taxon>
    </lineage>
</organism>
<dbReference type="AlphaFoldDB" id="A0A7S3XAA5"/>
<sequence length="217" mass="25681">MAEEDGLEKYYRFENGGQQAYLLSNNMSTEDRFAMQRLWYAHERNTNLAYYFSIYLGVETVIRMPYFKGMAYGWRFLSVFAAAATYAQGFNYYTAQTYGPLIGAYLRKYRNHTRADLFDIADRKREYYEIDTSQYMDYTNEDHADAHTSFGPMPDGEQQDASWLTEMDKFLAGKDNNLKAHSKFVNYEYQFVDKSFPTQEMAGNLIRGEHHHEFHKW</sequence>
<name>A0A7S3XAA5_9SPIT</name>
<accession>A0A7S3XAA5</accession>
<dbReference type="EMBL" id="HBIQ01111441">
    <property type="protein sequence ID" value="CAE0603590.1"/>
    <property type="molecule type" value="Transcribed_RNA"/>
</dbReference>